<name>A0A6A5SBV9_9PLEO</name>
<feature type="non-terminal residue" evidence="1">
    <location>
        <position position="117"/>
    </location>
</feature>
<reference evidence="1" key="1">
    <citation type="journal article" date="2020" name="Stud. Mycol.">
        <title>101 Dothideomycetes genomes: a test case for predicting lifestyles and emergence of pathogens.</title>
        <authorList>
            <person name="Haridas S."/>
            <person name="Albert R."/>
            <person name="Binder M."/>
            <person name="Bloem J."/>
            <person name="Labutti K."/>
            <person name="Salamov A."/>
            <person name="Andreopoulos B."/>
            <person name="Baker S."/>
            <person name="Barry K."/>
            <person name="Bills G."/>
            <person name="Bluhm B."/>
            <person name="Cannon C."/>
            <person name="Castanera R."/>
            <person name="Culley D."/>
            <person name="Daum C."/>
            <person name="Ezra D."/>
            <person name="Gonzalez J."/>
            <person name="Henrissat B."/>
            <person name="Kuo A."/>
            <person name="Liang C."/>
            <person name="Lipzen A."/>
            <person name="Lutzoni F."/>
            <person name="Magnuson J."/>
            <person name="Mondo S."/>
            <person name="Nolan M."/>
            <person name="Ohm R."/>
            <person name="Pangilinan J."/>
            <person name="Park H.-J."/>
            <person name="Ramirez L."/>
            <person name="Alfaro M."/>
            <person name="Sun H."/>
            <person name="Tritt A."/>
            <person name="Yoshinaga Y."/>
            <person name="Zwiers L.-H."/>
            <person name="Turgeon B."/>
            <person name="Goodwin S."/>
            <person name="Spatafora J."/>
            <person name="Crous P."/>
            <person name="Grigoriev I."/>
        </authorList>
    </citation>
    <scope>NUCLEOTIDE SEQUENCE</scope>
    <source>
        <strain evidence="1">CBS 161.51</strain>
    </source>
</reference>
<proteinExistence type="predicted"/>
<sequence length="117" mass="14212">MDRLKVYFNNTTDELIQGDVRIPVIRKWGHPWFHLNKREQATVFLTETELRRLHRRFGHPAVMRLAKLLKDAGHNDFEEKTLKEITRFCHHCQLNSSAPRRFKFTLKDDRYFNYEIL</sequence>
<evidence type="ECO:0000313" key="1">
    <source>
        <dbReference type="EMBL" id="KAF1936978.1"/>
    </source>
</evidence>
<dbReference type="Proteomes" id="UP000800038">
    <property type="component" value="Unassembled WGS sequence"/>
</dbReference>
<accession>A0A6A5SBV9</accession>
<dbReference type="OrthoDB" id="4753111at2759"/>
<evidence type="ECO:0000313" key="2">
    <source>
        <dbReference type="Proteomes" id="UP000800038"/>
    </source>
</evidence>
<protein>
    <submittedName>
        <fullName evidence="1">Uncharacterized protein</fullName>
    </submittedName>
</protein>
<gene>
    <name evidence="1" type="ORF">EJ02DRAFT_357822</name>
</gene>
<organism evidence="1 2">
    <name type="scientific">Clathrospora elynae</name>
    <dbReference type="NCBI Taxonomy" id="706981"/>
    <lineage>
        <taxon>Eukaryota</taxon>
        <taxon>Fungi</taxon>
        <taxon>Dikarya</taxon>
        <taxon>Ascomycota</taxon>
        <taxon>Pezizomycotina</taxon>
        <taxon>Dothideomycetes</taxon>
        <taxon>Pleosporomycetidae</taxon>
        <taxon>Pleosporales</taxon>
        <taxon>Diademaceae</taxon>
        <taxon>Clathrospora</taxon>
    </lineage>
</organism>
<dbReference type="AlphaFoldDB" id="A0A6A5SBV9"/>
<keyword evidence="2" id="KW-1185">Reference proteome</keyword>
<dbReference type="EMBL" id="ML976159">
    <property type="protein sequence ID" value="KAF1936978.1"/>
    <property type="molecule type" value="Genomic_DNA"/>
</dbReference>